<evidence type="ECO:0000313" key="2">
    <source>
        <dbReference type="EMBL" id="RMU39128.1"/>
    </source>
</evidence>
<protein>
    <recommendedName>
        <fullName evidence="1">Transposase IS66 central domain-containing protein</fullName>
    </recommendedName>
</protein>
<proteinExistence type="predicted"/>
<gene>
    <name evidence="2" type="ORF">ALP32_200113</name>
</gene>
<dbReference type="PANTHER" id="PTHR33678">
    <property type="entry name" value="BLL1576 PROTEIN"/>
    <property type="match status" value="1"/>
</dbReference>
<name>A0A3M5U1P6_9PSED</name>
<sequence>MQPRGKTGRADIVLSLINKLYGIERNLKEGSDEQRYEARQQNSLPVLTELHAWMEKTQPQVTAQNALGKAISYLASNWHKLMRYTEAGFLPIDNNAADRAIRPFLIGRKNWPFSDTPKGATASAQLYSLVETAKINSQEPYA</sequence>
<evidence type="ECO:0000259" key="1">
    <source>
        <dbReference type="Pfam" id="PF03050"/>
    </source>
</evidence>
<dbReference type="Proteomes" id="UP000281514">
    <property type="component" value="Unassembled WGS sequence"/>
</dbReference>
<dbReference type="PANTHER" id="PTHR33678:SF1">
    <property type="entry name" value="BLL1576 PROTEIN"/>
    <property type="match status" value="1"/>
</dbReference>
<feature type="domain" description="Transposase IS66 central" evidence="1">
    <location>
        <begin position="6"/>
        <end position="121"/>
    </location>
</feature>
<dbReference type="EMBL" id="RBTX01000128">
    <property type="protein sequence ID" value="RMU39128.1"/>
    <property type="molecule type" value="Genomic_DNA"/>
</dbReference>
<dbReference type="InterPro" id="IPR004291">
    <property type="entry name" value="Transposase_IS66_central"/>
</dbReference>
<organism evidence="2 3">
    <name type="scientific">Pseudomonas avellanae</name>
    <dbReference type="NCBI Taxonomy" id="46257"/>
    <lineage>
        <taxon>Bacteria</taxon>
        <taxon>Pseudomonadati</taxon>
        <taxon>Pseudomonadota</taxon>
        <taxon>Gammaproteobacteria</taxon>
        <taxon>Pseudomonadales</taxon>
        <taxon>Pseudomonadaceae</taxon>
        <taxon>Pseudomonas</taxon>
    </lineage>
</organism>
<dbReference type="InterPro" id="IPR052344">
    <property type="entry name" value="Transposase-related"/>
</dbReference>
<dbReference type="AlphaFoldDB" id="A0A3M5U1P6"/>
<reference evidence="2 3" key="1">
    <citation type="submission" date="2018-08" db="EMBL/GenBank/DDBJ databases">
        <title>Recombination of ecologically and evolutionarily significant loci maintains genetic cohesion in the Pseudomonas syringae species complex.</title>
        <authorList>
            <person name="Dillon M."/>
            <person name="Thakur S."/>
            <person name="Almeida R.N.D."/>
            <person name="Weir B.S."/>
            <person name="Guttman D.S."/>
        </authorList>
    </citation>
    <scope>NUCLEOTIDE SEQUENCE [LARGE SCALE GENOMIC DNA]</scope>
    <source>
        <strain evidence="2 3">ICMP 9749</strain>
    </source>
</reference>
<dbReference type="Pfam" id="PF03050">
    <property type="entry name" value="DDE_Tnp_IS66"/>
    <property type="match status" value="1"/>
</dbReference>
<comment type="caution">
    <text evidence="2">The sequence shown here is derived from an EMBL/GenBank/DDBJ whole genome shotgun (WGS) entry which is preliminary data.</text>
</comment>
<evidence type="ECO:0000313" key="3">
    <source>
        <dbReference type="Proteomes" id="UP000281514"/>
    </source>
</evidence>
<accession>A0A3M5U1P6</accession>